<evidence type="ECO:0000256" key="8">
    <source>
        <dbReference type="ARBA" id="ARBA00023196"/>
    </source>
</evidence>
<dbReference type="GO" id="GO:0045259">
    <property type="term" value="C:proton-transporting ATP synthase complex"/>
    <property type="evidence" value="ECO:0007669"/>
    <property type="project" value="UniProtKB-KW"/>
</dbReference>
<keyword evidence="6" id="KW-0406">Ion transport</keyword>
<comment type="similarity">
    <text evidence="3">Belongs to the ATPase epsilon chain family.</text>
</comment>
<accession>H8Z6F9</accession>
<evidence type="ECO:0000256" key="4">
    <source>
        <dbReference type="ARBA" id="ARBA00014480"/>
    </source>
</evidence>
<keyword evidence="8" id="KW-0139">CF(1)</keyword>
<dbReference type="Gene3D" id="2.60.15.10">
    <property type="entry name" value="F0F1 ATP synthase delta/epsilon subunit, N-terminal"/>
    <property type="match status" value="1"/>
</dbReference>
<dbReference type="STRING" id="631362.Thi970DRAFT_04399"/>
<dbReference type="InterPro" id="IPR036771">
    <property type="entry name" value="ATPsynth_dsu/esu_N"/>
</dbReference>
<evidence type="ECO:0000313" key="12">
    <source>
        <dbReference type="EMBL" id="EIC20743.1"/>
    </source>
</evidence>
<evidence type="ECO:0000259" key="11">
    <source>
        <dbReference type="Pfam" id="PF02823"/>
    </source>
</evidence>
<dbReference type="HOGENOM" id="CLU_149174_0_0_6"/>
<evidence type="ECO:0000256" key="3">
    <source>
        <dbReference type="ARBA" id="ARBA00005712"/>
    </source>
</evidence>
<keyword evidence="5" id="KW-0813">Transport</keyword>
<gene>
    <name evidence="12" type="ORF">Thi970DRAFT_04399</name>
</gene>
<organism evidence="12 13">
    <name type="scientific">Thiorhodovibrio frisius</name>
    <dbReference type="NCBI Taxonomy" id="631362"/>
    <lineage>
        <taxon>Bacteria</taxon>
        <taxon>Pseudomonadati</taxon>
        <taxon>Pseudomonadota</taxon>
        <taxon>Gammaproteobacteria</taxon>
        <taxon>Chromatiales</taxon>
        <taxon>Chromatiaceae</taxon>
        <taxon>Thiorhodovibrio</taxon>
    </lineage>
</organism>
<dbReference type="Proteomes" id="UP000002964">
    <property type="component" value="Unassembled WGS sequence"/>
</dbReference>
<evidence type="ECO:0000313" key="13">
    <source>
        <dbReference type="Proteomes" id="UP000002964"/>
    </source>
</evidence>
<dbReference type="NCBIfam" id="NF004871">
    <property type="entry name" value="PRK06228.1"/>
    <property type="match status" value="1"/>
</dbReference>
<protein>
    <recommendedName>
        <fullName evidence="4">ATP synthase epsilon chain</fullName>
    </recommendedName>
    <alternativeName>
        <fullName evidence="10">ATP synthase F1 sector epsilon subunit</fullName>
    </alternativeName>
    <alternativeName>
        <fullName evidence="9">F-ATPase epsilon subunit</fullName>
    </alternativeName>
</protein>
<evidence type="ECO:0000256" key="7">
    <source>
        <dbReference type="ARBA" id="ARBA00023136"/>
    </source>
</evidence>
<dbReference type="InterPro" id="IPR020546">
    <property type="entry name" value="ATP_synth_F1_dsu/esu_N"/>
</dbReference>
<dbReference type="RefSeq" id="WP_009151146.1">
    <property type="nucleotide sequence ID" value="NZ_CP121471.1"/>
</dbReference>
<name>H8Z6F9_9GAMM</name>
<comment type="function">
    <text evidence="1">Produces ATP from ADP in the presence of a proton gradient across the membrane.</text>
</comment>
<evidence type="ECO:0000256" key="9">
    <source>
        <dbReference type="ARBA" id="ARBA00030215"/>
    </source>
</evidence>
<reference evidence="13" key="1">
    <citation type="submission" date="2011-06" db="EMBL/GenBank/DDBJ databases">
        <authorList>
            <consortium name="US DOE Joint Genome Institute (JGI-PGF)"/>
            <person name="Lucas S."/>
            <person name="Han J."/>
            <person name="Lapidus A."/>
            <person name="Cheng J.-F."/>
            <person name="Goodwin L."/>
            <person name="Pitluck S."/>
            <person name="Peters L."/>
            <person name="Land M.L."/>
            <person name="Hauser L."/>
            <person name="Vogl K."/>
            <person name="Liu Z."/>
            <person name="Overmann J."/>
            <person name="Frigaard N.-U."/>
            <person name="Bryant D.A."/>
            <person name="Woyke T.J."/>
        </authorList>
    </citation>
    <scope>NUCLEOTIDE SEQUENCE [LARGE SCALE GENOMIC DNA]</scope>
    <source>
        <strain evidence="13">970</strain>
    </source>
</reference>
<dbReference type="eggNOG" id="COG0355">
    <property type="taxonomic scope" value="Bacteria"/>
</dbReference>
<comment type="subcellular location">
    <subcellularLocation>
        <location evidence="2">Endomembrane system</location>
        <topology evidence="2">Peripheral membrane protein</topology>
    </subcellularLocation>
</comment>
<evidence type="ECO:0000256" key="5">
    <source>
        <dbReference type="ARBA" id="ARBA00022448"/>
    </source>
</evidence>
<keyword evidence="7" id="KW-0472">Membrane</keyword>
<sequence>MSFMPMNLAVLLPFRIFSHATRVLRIVAETPDGSFGLLPHRLDCVTALTPGILTYETEAEGEVYLAVDEGVLVKAGAEVLVSVRRATCGSDLDQLRATVVQEFLIVNARKNNLERVMARMEAGFMRRFVSLQHDQ</sequence>
<keyword evidence="13" id="KW-1185">Reference proteome</keyword>
<dbReference type="InterPro" id="IPR024037">
    <property type="entry name" value="Alt_ATP_synth_F1_esu"/>
</dbReference>
<evidence type="ECO:0000256" key="1">
    <source>
        <dbReference type="ARBA" id="ARBA00003543"/>
    </source>
</evidence>
<dbReference type="GO" id="GO:0012505">
    <property type="term" value="C:endomembrane system"/>
    <property type="evidence" value="ECO:0007669"/>
    <property type="project" value="UniProtKB-SubCell"/>
</dbReference>
<evidence type="ECO:0000256" key="10">
    <source>
        <dbReference type="ARBA" id="ARBA00031795"/>
    </source>
</evidence>
<dbReference type="AlphaFoldDB" id="H8Z6F9"/>
<reference evidence="12 13" key="2">
    <citation type="submission" date="2011-11" db="EMBL/GenBank/DDBJ databases">
        <authorList>
            <consortium name="US DOE Joint Genome Institute"/>
            <person name="Lucas S."/>
            <person name="Han J."/>
            <person name="Lapidus A."/>
            <person name="Cheng J.-F."/>
            <person name="Goodwin L."/>
            <person name="Pitluck S."/>
            <person name="Peters L."/>
            <person name="Ovchinnikova G."/>
            <person name="Zhang X."/>
            <person name="Detter J.C."/>
            <person name="Han C."/>
            <person name="Tapia R."/>
            <person name="Land M."/>
            <person name="Hauser L."/>
            <person name="Kyrpides N."/>
            <person name="Ivanova N."/>
            <person name="Pagani I."/>
            <person name="Vogl K."/>
            <person name="Liu Z."/>
            <person name="Overmann J."/>
            <person name="Frigaard N.-U."/>
            <person name="Bryant D."/>
            <person name="Woyke T."/>
        </authorList>
    </citation>
    <scope>NUCLEOTIDE SEQUENCE [LARGE SCALE GENOMIC DNA]</scope>
    <source>
        <strain evidence="12 13">970</strain>
    </source>
</reference>
<dbReference type="Pfam" id="PF02823">
    <property type="entry name" value="ATP-synt_DE_N"/>
    <property type="match status" value="1"/>
</dbReference>
<keyword evidence="8" id="KW-0066">ATP synthesis</keyword>
<evidence type="ECO:0000256" key="6">
    <source>
        <dbReference type="ARBA" id="ARBA00023065"/>
    </source>
</evidence>
<dbReference type="SUPFAM" id="SSF51344">
    <property type="entry name" value="Epsilon subunit of F1F0-ATP synthase N-terminal domain"/>
    <property type="match status" value="1"/>
</dbReference>
<proteinExistence type="inferred from homology"/>
<dbReference type="InterPro" id="IPR001469">
    <property type="entry name" value="ATP_synth_F1_dsu/esu"/>
</dbReference>
<dbReference type="CDD" id="cd12152">
    <property type="entry name" value="F1-ATPase_delta"/>
    <property type="match status" value="1"/>
</dbReference>
<dbReference type="NCBIfam" id="TIGR03166">
    <property type="entry name" value="alt_F1F0_F1_eps"/>
    <property type="match status" value="1"/>
</dbReference>
<dbReference type="GO" id="GO:0046933">
    <property type="term" value="F:proton-transporting ATP synthase activity, rotational mechanism"/>
    <property type="evidence" value="ECO:0007669"/>
    <property type="project" value="InterPro"/>
</dbReference>
<feature type="domain" description="ATP synthase F1 complex delta/epsilon subunit N-terminal" evidence="11">
    <location>
        <begin position="6"/>
        <end position="86"/>
    </location>
</feature>
<evidence type="ECO:0000256" key="2">
    <source>
        <dbReference type="ARBA" id="ARBA00004184"/>
    </source>
</evidence>
<dbReference type="EMBL" id="JH603170">
    <property type="protein sequence ID" value="EIC20743.1"/>
    <property type="molecule type" value="Genomic_DNA"/>
</dbReference>